<dbReference type="SMART" id="SM00409">
    <property type="entry name" value="IG"/>
    <property type="match status" value="1"/>
</dbReference>
<evidence type="ECO:0000313" key="4">
    <source>
        <dbReference type="EMBL" id="KAK1793206.1"/>
    </source>
</evidence>
<dbReference type="InterPro" id="IPR007110">
    <property type="entry name" value="Ig-like_dom"/>
</dbReference>
<reference evidence="4" key="1">
    <citation type="submission" date="2023-03" db="EMBL/GenBank/DDBJ databases">
        <title>Electrophorus voltai genome.</title>
        <authorList>
            <person name="Bian C."/>
        </authorList>
    </citation>
    <scope>NUCLEOTIDE SEQUENCE</scope>
    <source>
        <strain evidence="4">CB-2022</strain>
        <tissue evidence="4">Muscle</tissue>
    </source>
</reference>
<dbReference type="GO" id="GO:0007166">
    <property type="term" value="P:cell surface receptor signaling pathway"/>
    <property type="evidence" value="ECO:0007669"/>
    <property type="project" value="TreeGrafter"/>
</dbReference>
<gene>
    <name evidence="4" type="ORF">P4O66_011609</name>
</gene>
<keyword evidence="5" id="KW-1185">Reference proteome</keyword>
<keyword evidence="2" id="KW-0391">Immunity</keyword>
<dbReference type="InterPro" id="IPR050413">
    <property type="entry name" value="TCR_beta_variable"/>
</dbReference>
<organism evidence="4 5">
    <name type="scientific">Electrophorus voltai</name>
    <dbReference type="NCBI Taxonomy" id="2609070"/>
    <lineage>
        <taxon>Eukaryota</taxon>
        <taxon>Metazoa</taxon>
        <taxon>Chordata</taxon>
        <taxon>Craniata</taxon>
        <taxon>Vertebrata</taxon>
        <taxon>Euteleostomi</taxon>
        <taxon>Actinopterygii</taxon>
        <taxon>Neopterygii</taxon>
        <taxon>Teleostei</taxon>
        <taxon>Ostariophysi</taxon>
        <taxon>Gymnotiformes</taxon>
        <taxon>Gymnotoidei</taxon>
        <taxon>Gymnotidae</taxon>
        <taxon>Electrophorus</taxon>
    </lineage>
</organism>
<dbReference type="InterPro" id="IPR036179">
    <property type="entry name" value="Ig-like_dom_sf"/>
</dbReference>
<feature type="domain" description="Ig-like" evidence="3">
    <location>
        <begin position="23"/>
        <end position="105"/>
    </location>
</feature>
<dbReference type="Gene3D" id="2.60.40.10">
    <property type="entry name" value="Immunoglobulins"/>
    <property type="match status" value="1"/>
</dbReference>
<evidence type="ECO:0000256" key="1">
    <source>
        <dbReference type="ARBA" id="ARBA00022729"/>
    </source>
</evidence>
<dbReference type="PANTHER" id="PTHR23268:SF102">
    <property type="entry name" value="IMMUNOGLOBULIN V-SET DOMAIN-CONTAINING PROTEIN"/>
    <property type="match status" value="1"/>
</dbReference>
<dbReference type="GO" id="GO:0002376">
    <property type="term" value="P:immune system process"/>
    <property type="evidence" value="ECO:0007669"/>
    <property type="project" value="UniProtKB-KW"/>
</dbReference>
<protein>
    <recommendedName>
        <fullName evidence="3">Ig-like domain-containing protein</fullName>
    </recommendedName>
</protein>
<dbReference type="InterPro" id="IPR013783">
    <property type="entry name" value="Ig-like_fold"/>
</dbReference>
<dbReference type="AlphaFoldDB" id="A0AAD8Z664"/>
<dbReference type="Proteomes" id="UP001239994">
    <property type="component" value="Unassembled WGS sequence"/>
</dbReference>
<evidence type="ECO:0000313" key="5">
    <source>
        <dbReference type="Proteomes" id="UP001239994"/>
    </source>
</evidence>
<accession>A0AAD8Z664</accession>
<dbReference type="GO" id="GO:0005886">
    <property type="term" value="C:plasma membrane"/>
    <property type="evidence" value="ECO:0007669"/>
    <property type="project" value="TreeGrafter"/>
</dbReference>
<keyword evidence="1" id="KW-0732">Signal</keyword>
<evidence type="ECO:0000259" key="3">
    <source>
        <dbReference type="PROSITE" id="PS50835"/>
    </source>
</evidence>
<dbReference type="InterPro" id="IPR013106">
    <property type="entry name" value="Ig_V-set"/>
</dbReference>
<evidence type="ECO:0000256" key="2">
    <source>
        <dbReference type="ARBA" id="ARBA00022859"/>
    </source>
</evidence>
<name>A0AAD8Z664_9TELE</name>
<dbReference type="SUPFAM" id="SSF48726">
    <property type="entry name" value="Immunoglobulin"/>
    <property type="match status" value="1"/>
</dbReference>
<proteinExistence type="predicted"/>
<comment type="caution">
    <text evidence="4">The sequence shown here is derived from an EMBL/GenBank/DDBJ whole genome shotgun (WGS) entry which is preliminary data.</text>
</comment>
<sequence>MCWITGVRMTDVLQPNIVWTEMGTSATINCSHTKDAAYNQMYWYHQHQGETMKLIVFTASYNTKPEFGNEFNEQKFSTNKTVPESGSITVKNLDSTDSAVYFCMVKQHCVIALEKRCTKTSLHVRCG</sequence>
<dbReference type="InterPro" id="IPR003599">
    <property type="entry name" value="Ig_sub"/>
</dbReference>
<dbReference type="PANTHER" id="PTHR23268">
    <property type="entry name" value="T-CELL RECEPTOR BETA CHAIN"/>
    <property type="match status" value="1"/>
</dbReference>
<dbReference type="PROSITE" id="PS50835">
    <property type="entry name" value="IG_LIKE"/>
    <property type="match status" value="1"/>
</dbReference>
<dbReference type="EMBL" id="JAROKS010000018">
    <property type="protein sequence ID" value="KAK1793206.1"/>
    <property type="molecule type" value="Genomic_DNA"/>
</dbReference>
<dbReference type="Pfam" id="PF07686">
    <property type="entry name" value="V-set"/>
    <property type="match status" value="1"/>
</dbReference>
<dbReference type="SMART" id="SM00406">
    <property type="entry name" value="IGv"/>
    <property type="match status" value="1"/>
</dbReference>